<gene>
    <name evidence="4" type="ORF">N0V83_007517</name>
</gene>
<dbReference type="SMART" id="SM00535">
    <property type="entry name" value="RIBOc"/>
    <property type="match status" value="1"/>
</dbReference>
<dbReference type="GO" id="GO:0003723">
    <property type="term" value="F:RNA binding"/>
    <property type="evidence" value="ECO:0007669"/>
    <property type="project" value="UniProtKB-KW"/>
</dbReference>
<dbReference type="EMBL" id="JAPEUY010000013">
    <property type="protein sequence ID" value="KAJ4366987.1"/>
    <property type="molecule type" value="Genomic_DNA"/>
</dbReference>
<dbReference type="CDD" id="cd00593">
    <property type="entry name" value="RIBOc"/>
    <property type="match status" value="1"/>
</dbReference>
<accession>A0A9W8Y5B6</accession>
<dbReference type="OrthoDB" id="2392202at2759"/>
<organism evidence="4 5">
    <name type="scientific">Neocucurbitaria cava</name>
    <dbReference type="NCBI Taxonomy" id="798079"/>
    <lineage>
        <taxon>Eukaryota</taxon>
        <taxon>Fungi</taxon>
        <taxon>Dikarya</taxon>
        <taxon>Ascomycota</taxon>
        <taxon>Pezizomycotina</taxon>
        <taxon>Dothideomycetes</taxon>
        <taxon>Pleosporomycetidae</taxon>
        <taxon>Pleosporales</taxon>
        <taxon>Pleosporineae</taxon>
        <taxon>Cucurbitariaceae</taxon>
        <taxon>Neocucurbitaria</taxon>
    </lineage>
</organism>
<feature type="region of interest" description="Disordered" evidence="2">
    <location>
        <begin position="1"/>
        <end position="46"/>
    </location>
</feature>
<evidence type="ECO:0000313" key="5">
    <source>
        <dbReference type="Proteomes" id="UP001140560"/>
    </source>
</evidence>
<dbReference type="InterPro" id="IPR000999">
    <property type="entry name" value="RNase_III_dom"/>
</dbReference>
<dbReference type="InterPro" id="IPR036389">
    <property type="entry name" value="RNase_III_sf"/>
</dbReference>
<dbReference type="GO" id="GO:0034475">
    <property type="term" value="P:U4 snRNA 3'-end processing"/>
    <property type="evidence" value="ECO:0007669"/>
    <property type="project" value="TreeGrafter"/>
</dbReference>
<evidence type="ECO:0000256" key="1">
    <source>
        <dbReference type="ARBA" id="ARBA00022884"/>
    </source>
</evidence>
<dbReference type="AlphaFoldDB" id="A0A9W8Y5B6"/>
<dbReference type="PANTHER" id="PTHR11207:SF0">
    <property type="entry name" value="RIBONUCLEASE 3"/>
    <property type="match status" value="1"/>
</dbReference>
<reference evidence="4" key="1">
    <citation type="submission" date="2022-10" db="EMBL/GenBank/DDBJ databases">
        <title>Tapping the CABI collections for fungal endophytes: first genome assemblies for Collariella, Neodidymelliopsis, Ascochyta clinopodiicola, Didymella pomorum, Didymosphaeria variabile, Neocosmospora piperis and Neocucurbitaria cava.</title>
        <authorList>
            <person name="Hill R."/>
        </authorList>
    </citation>
    <scope>NUCLEOTIDE SEQUENCE</scope>
    <source>
        <strain evidence="4">IMI 356814</strain>
    </source>
</reference>
<dbReference type="Proteomes" id="UP001140560">
    <property type="component" value="Unassembled WGS sequence"/>
</dbReference>
<dbReference type="GO" id="GO:0006364">
    <property type="term" value="P:rRNA processing"/>
    <property type="evidence" value="ECO:0007669"/>
    <property type="project" value="TreeGrafter"/>
</dbReference>
<sequence length="466" mass="52871">MSAPKRGGSFNHYGDLSPQFNKRQRPNRPVYSSATYHNAPPYKPQLSSAEMKTGLVALLDRFVAEETTPAADKDILHHARELRRLLCARNDSNSSSKRELDEKRPDKGLKVFVPPYLERKLQAAKDLPPLPPIAEPHLHEAVFTHRSVHVSAGDPIQRHNIDLGLDYERLELLGDAYIELIASRALYNRFPHVDVPELCSWRERLVENSNLGRFSEAYGFPDRLNSRTNRDPSSKAWQKVVADMFEAYVAALVLSNPISGFQVAELWLTELWAPQLLGFREKVIENPQARDELNRLLIVKDVKLNYREEKPMTYDSGSIQRYYMGVYLTGWGYQDEWLGSGEGQNKPQACVAAASAAIKSSPVVKSVAQQKAELLEVKRKQREEDEARQQEKTVSEEVTRGNHIPSSNVQDDSGDDVASKKRKSNAEPSSPEKEKEKKKKKSKKSKKDKEGRKERKHKTSTDDDSS</sequence>
<dbReference type="GO" id="GO:0004525">
    <property type="term" value="F:ribonuclease III activity"/>
    <property type="evidence" value="ECO:0007669"/>
    <property type="project" value="InterPro"/>
</dbReference>
<protein>
    <recommendedName>
        <fullName evidence="3">RNase III domain-containing protein</fullName>
    </recommendedName>
</protein>
<dbReference type="Gene3D" id="1.10.1520.10">
    <property type="entry name" value="Ribonuclease III domain"/>
    <property type="match status" value="1"/>
</dbReference>
<dbReference type="SUPFAM" id="SSF54768">
    <property type="entry name" value="dsRNA-binding domain-like"/>
    <property type="match status" value="1"/>
</dbReference>
<evidence type="ECO:0000259" key="3">
    <source>
        <dbReference type="PROSITE" id="PS50142"/>
    </source>
</evidence>
<feature type="region of interest" description="Disordered" evidence="2">
    <location>
        <begin position="380"/>
        <end position="466"/>
    </location>
</feature>
<dbReference type="GO" id="GO:0005654">
    <property type="term" value="C:nucleoplasm"/>
    <property type="evidence" value="ECO:0007669"/>
    <property type="project" value="TreeGrafter"/>
</dbReference>
<dbReference type="PANTHER" id="PTHR11207">
    <property type="entry name" value="RIBONUCLEASE III"/>
    <property type="match status" value="1"/>
</dbReference>
<keyword evidence="5" id="KW-1185">Reference proteome</keyword>
<dbReference type="SUPFAM" id="SSF69065">
    <property type="entry name" value="RNase III domain-like"/>
    <property type="match status" value="1"/>
</dbReference>
<feature type="compositionally biased region" description="Basic and acidic residues" evidence="2">
    <location>
        <begin position="380"/>
        <end position="400"/>
    </location>
</feature>
<dbReference type="GO" id="GO:0006369">
    <property type="term" value="P:termination of RNA polymerase II transcription"/>
    <property type="evidence" value="ECO:0007669"/>
    <property type="project" value="TreeGrafter"/>
</dbReference>
<feature type="domain" description="RNase III" evidence="3">
    <location>
        <begin position="114"/>
        <end position="257"/>
    </location>
</feature>
<evidence type="ECO:0000313" key="4">
    <source>
        <dbReference type="EMBL" id="KAJ4366987.1"/>
    </source>
</evidence>
<comment type="caution">
    <text evidence="4">The sequence shown here is derived from an EMBL/GenBank/DDBJ whole genome shotgun (WGS) entry which is preliminary data.</text>
</comment>
<name>A0A9W8Y5B6_9PLEO</name>
<evidence type="ECO:0000256" key="2">
    <source>
        <dbReference type="SAM" id="MobiDB-lite"/>
    </source>
</evidence>
<dbReference type="Pfam" id="PF00636">
    <property type="entry name" value="Ribonuclease_3"/>
    <property type="match status" value="1"/>
</dbReference>
<dbReference type="Gene3D" id="3.30.160.20">
    <property type="match status" value="1"/>
</dbReference>
<keyword evidence="1" id="KW-0694">RNA-binding</keyword>
<dbReference type="PROSITE" id="PS50142">
    <property type="entry name" value="RNASE_3_2"/>
    <property type="match status" value="1"/>
</dbReference>
<feature type="compositionally biased region" description="Basic residues" evidence="2">
    <location>
        <begin position="436"/>
        <end position="446"/>
    </location>
</feature>
<proteinExistence type="predicted"/>